<comment type="caution">
    <text evidence="1">The sequence shown here is derived from an EMBL/GenBank/DDBJ whole genome shotgun (WGS) entry which is preliminary data.</text>
</comment>
<dbReference type="EMBL" id="AMYB01000011">
    <property type="protein sequence ID" value="OAC98194.1"/>
    <property type="molecule type" value="Genomic_DNA"/>
</dbReference>
<proteinExistence type="predicted"/>
<gene>
    <name evidence="1" type="ORF">MUCCIDRAFT_115717</name>
</gene>
<sequence length="117" mass="13613">MPCYVVDAFELNFLFIQTSRYSVKVKLEKQLFLDALRSYNDEWTIASLASLKQPMIMAVSGPMKQQATQASFKGDSVEEKFHMKAVTAQFIPCTPSPAIPFEKWFTLPQRQWRWKKD</sequence>
<protein>
    <submittedName>
        <fullName evidence="1">Uncharacterized protein</fullName>
    </submittedName>
</protein>
<keyword evidence="2" id="KW-1185">Reference proteome</keyword>
<accession>A0A168GZG0</accession>
<evidence type="ECO:0000313" key="1">
    <source>
        <dbReference type="EMBL" id="OAC98194.1"/>
    </source>
</evidence>
<dbReference type="Proteomes" id="UP000077051">
    <property type="component" value="Unassembled WGS sequence"/>
</dbReference>
<evidence type="ECO:0000313" key="2">
    <source>
        <dbReference type="Proteomes" id="UP000077051"/>
    </source>
</evidence>
<name>A0A168GZG0_MUCCL</name>
<dbReference type="VEuPathDB" id="FungiDB:MUCCIDRAFT_115717"/>
<dbReference type="OrthoDB" id="2244682at2759"/>
<reference evidence="1 2" key="1">
    <citation type="submission" date="2015-06" db="EMBL/GenBank/DDBJ databases">
        <title>Expansion of signal transduction pathways in fungi by whole-genome duplication.</title>
        <authorList>
            <consortium name="DOE Joint Genome Institute"/>
            <person name="Corrochano L.M."/>
            <person name="Kuo A."/>
            <person name="Marcet-Houben M."/>
            <person name="Polaino S."/>
            <person name="Salamov A."/>
            <person name="Villalobos J.M."/>
            <person name="Alvarez M.I."/>
            <person name="Avalos J."/>
            <person name="Benito E.P."/>
            <person name="Benoit I."/>
            <person name="Burger G."/>
            <person name="Camino L.P."/>
            <person name="Canovas D."/>
            <person name="Cerda-Olmedo E."/>
            <person name="Cheng J.-F."/>
            <person name="Dominguez A."/>
            <person name="Elias M."/>
            <person name="Eslava A.P."/>
            <person name="Glaser F."/>
            <person name="Grimwood J."/>
            <person name="Gutierrez G."/>
            <person name="Heitman J."/>
            <person name="Henrissat B."/>
            <person name="Iturriaga E.A."/>
            <person name="Lang B.F."/>
            <person name="Lavin J.L."/>
            <person name="Lee S."/>
            <person name="Li W."/>
            <person name="Lindquist E."/>
            <person name="Lopez-Garcia S."/>
            <person name="Luque E.M."/>
            <person name="Marcos A.T."/>
            <person name="Martin J."/>
            <person name="Mccluskey K."/>
            <person name="Medina H.R."/>
            <person name="Miralles-Duran A."/>
            <person name="Miyazaki A."/>
            <person name="Munoz-Torres E."/>
            <person name="Oguiza J.A."/>
            <person name="Ohm R."/>
            <person name="Olmedo M."/>
            <person name="Orejas M."/>
            <person name="Ortiz-Castellanos L."/>
            <person name="Pisabarro A.G."/>
            <person name="Rodriguez-Romero J."/>
            <person name="Ruiz-Herrera J."/>
            <person name="Ruiz-Vazquez R."/>
            <person name="Sanz C."/>
            <person name="Schackwitz W."/>
            <person name="Schmutz J."/>
            <person name="Shahriari M."/>
            <person name="Shelest E."/>
            <person name="Silva-Franco F."/>
            <person name="Soanes D."/>
            <person name="Syed K."/>
            <person name="Tagua V.G."/>
            <person name="Talbot N.J."/>
            <person name="Thon M."/>
            <person name="De Vries R.P."/>
            <person name="Wiebenga A."/>
            <person name="Yadav J.S."/>
            <person name="Braun E.L."/>
            <person name="Baker S."/>
            <person name="Garre V."/>
            <person name="Horwitz B."/>
            <person name="Torres-Martinez S."/>
            <person name="Idnurm A."/>
            <person name="Herrera-Estrella A."/>
            <person name="Gabaldon T."/>
            <person name="Grigoriev I.V."/>
        </authorList>
    </citation>
    <scope>NUCLEOTIDE SEQUENCE [LARGE SCALE GENOMIC DNA]</scope>
    <source>
        <strain evidence="1 2">CBS 277.49</strain>
    </source>
</reference>
<organism evidence="1 2">
    <name type="scientific">Mucor lusitanicus CBS 277.49</name>
    <dbReference type="NCBI Taxonomy" id="747725"/>
    <lineage>
        <taxon>Eukaryota</taxon>
        <taxon>Fungi</taxon>
        <taxon>Fungi incertae sedis</taxon>
        <taxon>Mucoromycota</taxon>
        <taxon>Mucoromycotina</taxon>
        <taxon>Mucoromycetes</taxon>
        <taxon>Mucorales</taxon>
        <taxon>Mucorineae</taxon>
        <taxon>Mucoraceae</taxon>
        <taxon>Mucor</taxon>
    </lineage>
</organism>
<dbReference type="AlphaFoldDB" id="A0A168GZG0"/>